<keyword evidence="3" id="KW-1185">Reference proteome</keyword>
<protein>
    <submittedName>
        <fullName evidence="2">Uncharacterized protein</fullName>
    </submittedName>
</protein>
<dbReference type="AlphaFoldDB" id="A0A4C1XHK6"/>
<organism evidence="2 3">
    <name type="scientific">Eumeta variegata</name>
    <name type="common">Bagworm moth</name>
    <name type="synonym">Eumeta japonica</name>
    <dbReference type="NCBI Taxonomy" id="151549"/>
    <lineage>
        <taxon>Eukaryota</taxon>
        <taxon>Metazoa</taxon>
        <taxon>Ecdysozoa</taxon>
        <taxon>Arthropoda</taxon>
        <taxon>Hexapoda</taxon>
        <taxon>Insecta</taxon>
        <taxon>Pterygota</taxon>
        <taxon>Neoptera</taxon>
        <taxon>Endopterygota</taxon>
        <taxon>Lepidoptera</taxon>
        <taxon>Glossata</taxon>
        <taxon>Ditrysia</taxon>
        <taxon>Tineoidea</taxon>
        <taxon>Psychidae</taxon>
        <taxon>Oiketicinae</taxon>
        <taxon>Eumeta</taxon>
    </lineage>
</organism>
<proteinExistence type="predicted"/>
<dbReference type="Proteomes" id="UP000299102">
    <property type="component" value="Unassembled WGS sequence"/>
</dbReference>
<evidence type="ECO:0000256" key="1">
    <source>
        <dbReference type="SAM" id="MobiDB-lite"/>
    </source>
</evidence>
<name>A0A4C1XHK6_EUMVA</name>
<feature type="region of interest" description="Disordered" evidence="1">
    <location>
        <begin position="74"/>
        <end position="124"/>
    </location>
</feature>
<gene>
    <name evidence="2" type="ORF">EVAR_96023_1</name>
</gene>
<sequence length="124" mass="13788">MDIREESLVCCADLLSRNCIFDRGELMKREWSDGSRSVPPKLSLNAPKATAEAGISYPYSGKIWRRVYRGVCEPPKAPDDDRQLITSGEERSSSDDNELDVTALGGLTTGRSYSDRQRSDDLEG</sequence>
<feature type="compositionally biased region" description="Basic and acidic residues" evidence="1">
    <location>
        <begin position="76"/>
        <end position="94"/>
    </location>
</feature>
<feature type="compositionally biased region" description="Basic and acidic residues" evidence="1">
    <location>
        <begin position="113"/>
        <end position="124"/>
    </location>
</feature>
<evidence type="ECO:0000313" key="2">
    <source>
        <dbReference type="EMBL" id="GBP61779.1"/>
    </source>
</evidence>
<dbReference type="EMBL" id="BGZK01000822">
    <property type="protein sequence ID" value="GBP61779.1"/>
    <property type="molecule type" value="Genomic_DNA"/>
</dbReference>
<accession>A0A4C1XHK6</accession>
<evidence type="ECO:0000313" key="3">
    <source>
        <dbReference type="Proteomes" id="UP000299102"/>
    </source>
</evidence>
<reference evidence="2 3" key="1">
    <citation type="journal article" date="2019" name="Commun. Biol.">
        <title>The bagworm genome reveals a unique fibroin gene that provides high tensile strength.</title>
        <authorList>
            <person name="Kono N."/>
            <person name="Nakamura H."/>
            <person name="Ohtoshi R."/>
            <person name="Tomita M."/>
            <person name="Numata K."/>
            <person name="Arakawa K."/>
        </authorList>
    </citation>
    <scope>NUCLEOTIDE SEQUENCE [LARGE SCALE GENOMIC DNA]</scope>
</reference>
<comment type="caution">
    <text evidence="2">The sequence shown here is derived from an EMBL/GenBank/DDBJ whole genome shotgun (WGS) entry which is preliminary data.</text>
</comment>